<name>A0A9P4S5A4_9PEZI</name>
<feature type="transmembrane region" description="Helical" evidence="1">
    <location>
        <begin position="78"/>
        <end position="98"/>
    </location>
</feature>
<sequence>MCTLGTVCQCFLAFFENCSGHCCVVLLQNYNQDKLLELPNSTSQLMDSVISGTPKALRPWDIRGKGVLLNECQNATSVSLWFVTYWVFSATWALIFGSDDLMRLICKKRKVDKDTTDTMKFWNIAGSLVFRITTAIVTAVILRNDSVKPKTSLTLLIISWLLQPGPGVAVTLISYISRHQYARSARYFLNYEIVFDYLKVLAYAYLVHHTRSVDLELLLLDKRQLKGFRAVKYGAIAGLVVWLLSVLGGHVLFLEASLRSSRIVISIPNIILGFTIWIGAMLWEPDLFCPSDKAVKDVTVWWAMFTVVESLWRMLFFAPKIGRADPRN</sequence>
<protein>
    <submittedName>
        <fullName evidence="3">Uncharacterized protein</fullName>
    </submittedName>
</protein>
<feature type="transmembrane region" description="Helical" evidence="1">
    <location>
        <begin position="153"/>
        <end position="176"/>
    </location>
</feature>
<evidence type="ECO:0000256" key="2">
    <source>
        <dbReference type="SAM" id="SignalP"/>
    </source>
</evidence>
<feature type="transmembrane region" description="Helical" evidence="1">
    <location>
        <begin position="263"/>
        <end position="280"/>
    </location>
</feature>
<proteinExistence type="predicted"/>
<evidence type="ECO:0000313" key="4">
    <source>
        <dbReference type="Proteomes" id="UP000799429"/>
    </source>
</evidence>
<keyword evidence="1" id="KW-1133">Transmembrane helix</keyword>
<evidence type="ECO:0000256" key="1">
    <source>
        <dbReference type="SAM" id="Phobius"/>
    </source>
</evidence>
<dbReference type="Proteomes" id="UP000799429">
    <property type="component" value="Unassembled WGS sequence"/>
</dbReference>
<gene>
    <name evidence="3" type="ORF">M501DRAFT_264626</name>
</gene>
<dbReference type="AlphaFoldDB" id="A0A9P4S5A4"/>
<dbReference type="EMBL" id="MU006104">
    <property type="protein sequence ID" value="KAF2836284.1"/>
    <property type="molecule type" value="Genomic_DNA"/>
</dbReference>
<comment type="caution">
    <text evidence="3">The sequence shown here is derived from an EMBL/GenBank/DDBJ whole genome shotgun (WGS) entry which is preliminary data.</text>
</comment>
<keyword evidence="1" id="KW-0812">Transmembrane</keyword>
<feature type="transmembrane region" description="Helical" evidence="1">
    <location>
        <begin position="119"/>
        <end position="141"/>
    </location>
</feature>
<accession>A0A9P4S5A4</accession>
<organism evidence="3 4">
    <name type="scientific">Patellaria atrata CBS 101060</name>
    <dbReference type="NCBI Taxonomy" id="1346257"/>
    <lineage>
        <taxon>Eukaryota</taxon>
        <taxon>Fungi</taxon>
        <taxon>Dikarya</taxon>
        <taxon>Ascomycota</taxon>
        <taxon>Pezizomycotina</taxon>
        <taxon>Dothideomycetes</taxon>
        <taxon>Dothideomycetes incertae sedis</taxon>
        <taxon>Patellariales</taxon>
        <taxon>Patellariaceae</taxon>
        <taxon>Patellaria</taxon>
    </lineage>
</organism>
<feature type="transmembrane region" description="Helical" evidence="1">
    <location>
        <begin position="300"/>
        <end position="318"/>
    </location>
</feature>
<keyword evidence="1" id="KW-0472">Membrane</keyword>
<feature type="transmembrane region" description="Helical" evidence="1">
    <location>
        <begin position="233"/>
        <end position="254"/>
    </location>
</feature>
<keyword evidence="4" id="KW-1185">Reference proteome</keyword>
<evidence type="ECO:0000313" key="3">
    <source>
        <dbReference type="EMBL" id="KAF2836284.1"/>
    </source>
</evidence>
<keyword evidence="2" id="KW-0732">Signal</keyword>
<feature type="transmembrane region" description="Helical" evidence="1">
    <location>
        <begin position="188"/>
        <end position="206"/>
    </location>
</feature>
<feature type="chain" id="PRO_5040506023" evidence="2">
    <location>
        <begin position="21"/>
        <end position="328"/>
    </location>
</feature>
<reference evidence="3" key="1">
    <citation type="journal article" date="2020" name="Stud. Mycol.">
        <title>101 Dothideomycetes genomes: a test case for predicting lifestyles and emergence of pathogens.</title>
        <authorList>
            <person name="Haridas S."/>
            <person name="Albert R."/>
            <person name="Binder M."/>
            <person name="Bloem J."/>
            <person name="Labutti K."/>
            <person name="Salamov A."/>
            <person name="Andreopoulos B."/>
            <person name="Baker S."/>
            <person name="Barry K."/>
            <person name="Bills G."/>
            <person name="Bluhm B."/>
            <person name="Cannon C."/>
            <person name="Castanera R."/>
            <person name="Culley D."/>
            <person name="Daum C."/>
            <person name="Ezra D."/>
            <person name="Gonzalez J."/>
            <person name="Henrissat B."/>
            <person name="Kuo A."/>
            <person name="Liang C."/>
            <person name="Lipzen A."/>
            <person name="Lutzoni F."/>
            <person name="Magnuson J."/>
            <person name="Mondo S."/>
            <person name="Nolan M."/>
            <person name="Ohm R."/>
            <person name="Pangilinan J."/>
            <person name="Park H.-J."/>
            <person name="Ramirez L."/>
            <person name="Alfaro M."/>
            <person name="Sun H."/>
            <person name="Tritt A."/>
            <person name="Yoshinaga Y."/>
            <person name="Zwiers L.-H."/>
            <person name="Turgeon B."/>
            <person name="Goodwin S."/>
            <person name="Spatafora J."/>
            <person name="Crous P."/>
            <person name="Grigoriev I."/>
        </authorList>
    </citation>
    <scope>NUCLEOTIDE SEQUENCE</scope>
    <source>
        <strain evidence="3">CBS 101060</strain>
    </source>
</reference>
<feature type="signal peptide" evidence="2">
    <location>
        <begin position="1"/>
        <end position="20"/>
    </location>
</feature>